<dbReference type="STRING" id="261392.SAMN02745149_00178"/>
<evidence type="ECO:0000256" key="1">
    <source>
        <dbReference type="SAM" id="Coils"/>
    </source>
</evidence>
<dbReference type="RefSeq" id="WP_078932262.1">
    <property type="nucleotide sequence ID" value="NZ_FUWG01000002.1"/>
</dbReference>
<gene>
    <name evidence="2" type="ORF">SAMN02745149_00178</name>
</gene>
<evidence type="ECO:0000313" key="2">
    <source>
        <dbReference type="EMBL" id="SJZ29674.1"/>
    </source>
</evidence>
<keyword evidence="1" id="KW-0175">Coiled coil</keyword>
<organism evidence="2 3">
    <name type="scientific">Treponema porcinum</name>
    <dbReference type="NCBI Taxonomy" id="261392"/>
    <lineage>
        <taxon>Bacteria</taxon>
        <taxon>Pseudomonadati</taxon>
        <taxon>Spirochaetota</taxon>
        <taxon>Spirochaetia</taxon>
        <taxon>Spirochaetales</taxon>
        <taxon>Treponemataceae</taxon>
        <taxon>Treponema</taxon>
    </lineage>
</organism>
<dbReference type="Proteomes" id="UP000190423">
    <property type="component" value="Unassembled WGS sequence"/>
</dbReference>
<evidence type="ECO:0000313" key="3">
    <source>
        <dbReference type="Proteomes" id="UP000190423"/>
    </source>
</evidence>
<dbReference type="OrthoDB" id="354698at2"/>
<dbReference type="GeneID" id="78315501"/>
<reference evidence="2 3" key="1">
    <citation type="submission" date="2017-02" db="EMBL/GenBank/DDBJ databases">
        <authorList>
            <person name="Peterson S.W."/>
        </authorList>
    </citation>
    <scope>NUCLEOTIDE SEQUENCE [LARGE SCALE GENOMIC DNA]</scope>
    <source>
        <strain evidence="2 3">ATCC BAA-908</strain>
    </source>
</reference>
<sequence>MENARIKEILMDIAPTELDFTVTQTGKESKRVNGLYSPDTHEILLHNKNFKTDNQLIYTAVHEYTHHLNAENLLNTLGVAAVYNAKVHNQAFWARFNELITIAEEKGYYKLSIEESPELAEITEKIKKEYLAENGRLMQEFGKLLMKAHELCEAANIRYEDYIDRVLCLPRNSAKEIQKVAAVPVNPAIGFDNMKLVASVHKKDERAEVEKEFLDGKSPVGVREMMRQKAMAAKSIDPKQKLEREKSRLEKTIQQLSKRLELVEESLANL</sequence>
<accession>A0A1T4JHN3</accession>
<feature type="coiled-coil region" evidence="1">
    <location>
        <begin position="239"/>
        <end position="266"/>
    </location>
</feature>
<protein>
    <recommendedName>
        <fullName evidence="4">IrrE N-terminal-like domain-containing protein</fullName>
    </recommendedName>
</protein>
<name>A0A1T4JHN3_TREPO</name>
<proteinExistence type="predicted"/>
<keyword evidence="3" id="KW-1185">Reference proteome</keyword>
<dbReference type="AlphaFoldDB" id="A0A1T4JHN3"/>
<evidence type="ECO:0008006" key="4">
    <source>
        <dbReference type="Google" id="ProtNLM"/>
    </source>
</evidence>
<dbReference type="EMBL" id="FUWG01000002">
    <property type="protein sequence ID" value="SJZ29674.1"/>
    <property type="molecule type" value="Genomic_DNA"/>
</dbReference>